<dbReference type="InterPro" id="IPR036249">
    <property type="entry name" value="Thioredoxin-like_sf"/>
</dbReference>
<sequence length="1167" mass="124884">MGPARTAVDEVDKGAFVRTDAGFRNQIAPGTRFEPEAGRYHLYISYACPWACRALAALHMKGLQNVIGVSVTHPTWQRTRPDSADDKHTGWAFVAAEDPPLSSSTGHGSFSCADCVPDSVNGTKFVRDLYEKAQDTTGKYSVPVLWDKKLGTIVNNESSEILRMFNASFNDLAQNPGLDLYPEALRQQIDEVNEWVYHAINNGVYRCGFATQQEPYEVAFKELFAALDRCEEMLGRGRYLLGSTLTEADVRLFMTLIRFDEVYVVYFKTNRKFIHEYPNLRGYVQDLYQTPGIAASVNMRHIKTHYFTSHPPLNTYAIIPVGGEPWWQQPHGRAGQFPDARQPWDNCYYLFRKLYVKSKRLQLDRSCYCSFCRSLPSWRVSARMPGYRRGSQTPASGISFHMKLLAVLLLCGAALAAAQVVPQAIDPAGTGGSCFQAPTCETPPGTDGWQECTYVYSGTTVRVCTAVCNQPYFTPQPNDPTVLCTNPGGWQTPVGSCVPTPSNCVNTEPPKNTPTTSSIGSWDCKTLTGGDYAKQCTGTCLSGYAPLQNEDPAAHCDRYTGKWQVTGGCVEKACTSIPDLANPKGSIGWDASRCQSVAGVYVCTAPCRDGYRPSPSVPKSSCSPDTGDWSAVTGSCQKVVECGSMPPPDSNPPPTNSNGWDSSNCQTIGTDLVCTTTCKSGYSGDPTASCDKTTGTWSPTTGRCSRTTNKCSSMPPPGTQTPPNSFGFKQAGCALMSPTSFECVAECKPGYFGEPTISCNPATGFWGSVTGTCRGSSSGCTGTPVSSSGNPLPDPSGSVGWNVQFCFTSSGLYTCQAPCEPGYEPEGSIPFSVCTSPPGSSTASWSAVKGSCRKVQVSCSTTPPYSAPSNSIGWQQQYCREVNQQYTCTAYCSTGYRQGSDGLPSASCDIMTGQWTAVGGSCVPDNGGNSCSALPPIDPPKNSLGWRKQACYTTGFGPRATTTCYATCVNGCSGSGSNGYDPYTVCSWATGEWSEVNGFCIPDDKGACSSGYPTVPEPDNSCGWSCSTMGWGPYVQRVCTASCKPGYYGFPCAPSITCTGSGSWSGVKGACVPYEKPAQPCWGYPGGKPTCHGGKAKWSSGCGGGGYCYKSRTYAKNCGSRCNLYCPSHVKHGTRCTAPCSGGASGSFKATCINGQWSTIGGGCRYR</sequence>
<dbReference type="Pfam" id="PF13410">
    <property type="entry name" value="GST_C_2"/>
    <property type="match status" value="1"/>
</dbReference>
<dbReference type="InterPro" id="IPR010987">
    <property type="entry name" value="Glutathione-S-Trfase_C-like"/>
</dbReference>
<dbReference type="Gene3D" id="3.40.30.10">
    <property type="entry name" value="Glutaredoxin"/>
    <property type="match status" value="1"/>
</dbReference>
<reference evidence="2 3" key="1">
    <citation type="submission" date="2023-05" db="EMBL/GenBank/DDBJ databases">
        <title>A 100% complete, gapless, phased diploid assembly of the Scenedesmus obliquus UTEX 3031 genome.</title>
        <authorList>
            <person name="Biondi T.C."/>
            <person name="Hanschen E.R."/>
            <person name="Kwon T."/>
            <person name="Eng W."/>
            <person name="Kruse C.P.S."/>
            <person name="Koehler S.I."/>
            <person name="Kunde Y."/>
            <person name="Gleasner C.D."/>
            <person name="You Mak K.T."/>
            <person name="Polle J."/>
            <person name="Hovde B.T."/>
            <person name="Starkenburg S.R."/>
        </authorList>
    </citation>
    <scope>NUCLEOTIDE SEQUENCE [LARGE SCALE GENOMIC DNA]</scope>
    <source>
        <strain evidence="2 3">DOE0152z</strain>
    </source>
</reference>
<dbReference type="PANTHER" id="PTHR32419">
    <property type="entry name" value="GLUTATHIONYL-HYDROQUINONE REDUCTASE"/>
    <property type="match status" value="1"/>
</dbReference>
<dbReference type="InterPro" id="IPR036282">
    <property type="entry name" value="Glutathione-S-Trfase_C_sf"/>
</dbReference>
<proteinExistence type="predicted"/>
<dbReference type="Pfam" id="PF13409">
    <property type="entry name" value="GST_N_2"/>
    <property type="match status" value="1"/>
</dbReference>
<evidence type="ECO:0000259" key="1">
    <source>
        <dbReference type="PROSITE" id="PS50405"/>
    </source>
</evidence>
<dbReference type="SFLD" id="SFLDG01148">
    <property type="entry name" value="Xi_(cytGST)"/>
    <property type="match status" value="1"/>
</dbReference>
<keyword evidence="3" id="KW-1185">Reference proteome</keyword>
<dbReference type="InterPro" id="IPR004045">
    <property type="entry name" value="Glutathione_S-Trfase_N"/>
</dbReference>
<dbReference type="SFLD" id="SFLDS00019">
    <property type="entry name" value="Glutathione_Transferase_(cytos"/>
    <property type="match status" value="1"/>
</dbReference>
<organism evidence="2 3">
    <name type="scientific">Tetradesmus obliquus</name>
    <name type="common">Green alga</name>
    <name type="synonym">Acutodesmus obliquus</name>
    <dbReference type="NCBI Taxonomy" id="3088"/>
    <lineage>
        <taxon>Eukaryota</taxon>
        <taxon>Viridiplantae</taxon>
        <taxon>Chlorophyta</taxon>
        <taxon>core chlorophytes</taxon>
        <taxon>Chlorophyceae</taxon>
        <taxon>CS clade</taxon>
        <taxon>Sphaeropleales</taxon>
        <taxon>Scenedesmaceae</taxon>
        <taxon>Tetradesmus</taxon>
    </lineage>
</organism>
<name>A0ABY8TMX6_TETOB</name>
<dbReference type="PROSITE" id="PS50405">
    <property type="entry name" value="GST_CTER"/>
    <property type="match status" value="1"/>
</dbReference>
<feature type="domain" description="GST C-terminal" evidence="1">
    <location>
        <begin position="182"/>
        <end position="306"/>
    </location>
</feature>
<protein>
    <recommendedName>
        <fullName evidence="1">GST C-terminal domain-containing protein</fullName>
    </recommendedName>
</protein>
<gene>
    <name evidence="2" type="ORF">OEZ85_009067</name>
</gene>
<dbReference type="Gene3D" id="1.20.1050.10">
    <property type="match status" value="1"/>
</dbReference>
<accession>A0ABY8TMX6</accession>
<dbReference type="SUPFAM" id="SSF47616">
    <property type="entry name" value="GST C-terminal domain-like"/>
    <property type="match status" value="1"/>
</dbReference>
<dbReference type="EMBL" id="CP126208">
    <property type="protein sequence ID" value="WIA09681.1"/>
    <property type="molecule type" value="Genomic_DNA"/>
</dbReference>
<evidence type="ECO:0000313" key="2">
    <source>
        <dbReference type="EMBL" id="WIA09681.1"/>
    </source>
</evidence>
<dbReference type="InterPro" id="IPR016639">
    <property type="entry name" value="GST_Omega/GSH"/>
</dbReference>
<dbReference type="PANTHER" id="PTHR32419:SF6">
    <property type="entry name" value="GLUTATHIONE S-TRANSFERASE OMEGA-LIKE 1-RELATED"/>
    <property type="match status" value="1"/>
</dbReference>
<dbReference type="SFLD" id="SFLDG01206">
    <property type="entry name" value="Xi.1"/>
    <property type="match status" value="1"/>
</dbReference>
<dbReference type="Proteomes" id="UP001244341">
    <property type="component" value="Chromosome 1b"/>
</dbReference>
<dbReference type="SUPFAM" id="SSF52833">
    <property type="entry name" value="Thioredoxin-like"/>
    <property type="match status" value="1"/>
</dbReference>
<evidence type="ECO:0000313" key="3">
    <source>
        <dbReference type="Proteomes" id="UP001244341"/>
    </source>
</evidence>
<dbReference type="CDD" id="cd03190">
    <property type="entry name" value="GST_C_Omega_like"/>
    <property type="match status" value="1"/>
</dbReference>
<dbReference type="InterPro" id="IPR040079">
    <property type="entry name" value="Glutathione_S-Trfase"/>
</dbReference>
<dbReference type="InterPro" id="IPR047047">
    <property type="entry name" value="GST_Omega-like_C"/>
</dbReference>